<organism evidence="10 11">
    <name type="scientific">Mythimna separata</name>
    <name type="common">Oriental armyworm</name>
    <name type="synonym">Pseudaletia separata</name>
    <dbReference type="NCBI Taxonomy" id="271217"/>
    <lineage>
        <taxon>Eukaryota</taxon>
        <taxon>Metazoa</taxon>
        <taxon>Ecdysozoa</taxon>
        <taxon>Arthropoda</taxon>
        <taxon>Hexapoda</taxon>
        <taxon>Insecta</taxon>
        <taxon>Pterygota</taxon>
        <taxon>Neoptera</taxon>
        <taxon>Endopterygota</taxon>
        <taxon>Lepidoptera</taxon>
        <taxon>Glossata</taxon>
        <taxon>Ditrysia</taxon>
        <taxon>Noctuoidea</taxon>
        <taxon>Noctuidae</taxon>
        <taxon>Noctuinae</taxon>
        <taxon>Hadenini</taxon>
        <taxon>Mythimna</taxon>
    </lineage>
</organism>
<evidence type="ECO:0000256" key="8">
    <source>
        <dbReference type="SAM" id="Phobius"/>
    </source>
</evidence>
<comment type="subcellular location">
    <subcellularLocation>
        <location evidence="1">Cell membrane</location>
        <topology evidence="1">Multi-pass membrane protein</topology>
    </subcellularLocation>
</comment>
<dbReference type="PANTHER" id="PTHR42643:SF30">
    <property type="entry name" value="IONOTROPIC RECEPTOR 40A-RELATED"/>
    <property type="match status" value="1"/>
</dbReference>
<dbReference type="PANTHER" id="PTHR42643">
    <property type="entry name" value="IONOTROPIC RECEPTOR 20A-RELATED"/>
    <property type="match status" value="1"/>
</dbReference>
<proteinExistence type="predicted"/>
<evidence type="ECO:0000256" key="1">
    <source>
        <dbReference type="ARBA" id="ARBA00004651"/>
    </source>
</evidence>
<keyword evidence="11" id="KW-1185">Reference proteome</keyword>
<dbReference type="EMBL" id="JARGEI010000013">
    <property type="protein sequence ID" value="KAJ8721690.1"/>
    <property type="molecule type" value="Genomic_DNA"/>
</dbReference>
<keyword evidence="3 8" id="KW-0812">Transmembrane</keyword>
<dbReference type="AlphaFoldDB" id="A0AAD8DTG1"/>
<evidence type="ECO:0000256" key="9">
    <source>
        <dbReference type="SAM" id="SignalP"/>
    </source>
</evidence>
<evidence type="ECO:0000256" key="3">
    <source>
        <dbReference type="ARBA" id="ARBA00022692"/>
    </source>
</evidence>
<dbReference type="Proteomes" id="UP001231518">
    <property type="component" value="Chromosome 12"/>
</dbReference>
<feature type="chain" id="PRO_5042040858" evidence="9">
    <location>
        <begin position="18"/>
        <end position="592"/>
    </location>
</feature>
<feature type="transmembrane region" description="Helical" evidence="8">
    <location>
        <begin position="377"/>
        <end position="395"/>
    </location>
</feature>
<protein>
    <submittedName>
        <fullName evidence="10">Uncharacterized protein</fullName>
    </submittedName>
</protein>
<feature type="signal peptide" evidence="9">
    <location>
        <begin position="1"/>
        <end position="17"/>
    </location>
</feature>
<name>A0AAD8DTG1_MYTSE</name>
<evidence type="ECO:0000256" key="5">
    <source>
        <dbReference type="ARBA" id="ARBA00023136"/>
    </source>
</evidence>
<feature type="transmembrane region" description="Helical" evidence="8">
    <location>
        <begin position="327"/>
        <end position="348"/>
    </location>
</feature>
<evidence type="ECO:0000313" key="11">
    <source>
        <dbReference type="Proteomes" id="UP001231518"/>
    </source>
</evidence>
<evidence type="ECO:0000256" key="6">
    <source>
        <dbReference type="ARBA" id="ARBA00023170"/>
    </source>
</evidence>
<accession>A0AAD8DTG1</accession>
<reference evidence="10" key="1">
    <citation type="submission" date="2023-03" db="EMBL/GenBank/DDBJ databases">
        <title>Chromosome-level genomes of two armyworms, Mythimna separata and Mythimna loreyi, provide insights into the biosynthesis and reception of sex pheromones.</title>
        <authorList>
            <person name="Zhao H."/>
        </authorList>
    </citation>
    <scope>NUCLEOTIDE SEQUENCE</scope>
    <source>
        <strain evidence="10">BeijingLab</strain>
        <tissue evidence="10">Pupa</tissue>
    </source>
</reference>
<sequence length="592" mass="69067">MQVACYLMSVFYVVVQCQVTLPPYRSKNEQIHHCVVGILNKYFTERQEFSYVNMDTDDEELLKTIHSTQNFSLLMRSTTHQSEIPNQGYLINSKNVPTFIQYFEYLMTDPTWNPYARFLIIVESLQNDELRVIFDELLRLHVSNVVILNGTDDAHLFTYNPFENYACGKYYNDVISFGLCSQTTQDLYPNKLVTGLKNCTFKASLAHRPPFGINPLRSDGKKTMLGTEEYILKVLSEMEQFTVISNYSYDADIYSSVAPNMSVSGPMQMLRNNESDVIFGGMIMVTTRAQAFTWLCGYHDFNDELRFTVKRASLAPIWKTVYIEFDAAVWLLLLLAYIVYCAMMIFLLQAKDKGFVALELLENLLLHSRDIRCSMSIKYILIIWVWFAYLINTFYQSSLVSLTTDPSLEYQVQTEDDLLTYKYRPCFSVALRKYLATEPREDSPNKPTVVPLDADEIDGCSTTIQALLTVSQTKDLYTIVPYYLFLYNKRLLHDKWGNSLMYYFRKPYMKFLFGFYFYKGFPITHQLQLNTLRLRENGLADKSLHDQYFSRLLKQRFSQKEFEVRFTVPWCVYAVGCAISTVTFIIEYLSKR</sequence>
<evidence type="ECO:0000256" key="2">
    <source>
        <dbReference type="ARBA" id="ARBA00022475"/>
    </source>
</evidence>
<feature type="transmembrane region" description="Helical" evidence="8">
    <location>
        <begin position="567"/>
        <end position="589"/>
    </location>
</feature>
<evidence type="ECO:0000256" key="4">
    <source>
        <dbReference type="ARBA" id="ARBA00022989"/>
    </source>
</evidence>
<evidence type="ECO:0000313" key="10">
    <source>
        <dbReference type="EMBL" id="KAJ8721690.1"/>
    </source>
</evidence>
<keyword evidence="5 8" id="KW-0472">Membrane</keyword>
<keyword evidence="4 8" id="KW-1133">Transmembrane helix</keyword>
<dbReference type="GO" id="GO:0005886">
    <property type="term" value="C:plasma membrane"/>
    <property type="evidence" value="ECO:0007669"/>
    <property type="project" value="UniProtKB-SubCell"/>
</dbReference>
<dbReference type="Gene3D" id="3.40.190.10">
    <property type="entry name" value="Periplasmic binding protein-like II"/>
    <property type="match status" value="1"/>
</dbReference>
<dbReference type="InterPro" id="IPR052192">
    <property type="entry name" value="Insect_Ionotropic_Sensory_Rcpt"/>
</dbReference>
<dbReference type="SUPFAM" id="SSF53850">
    <property type="entry name" value="Periplasmic binding protein-like II"/>
    <property type="match status" value="1"/>
</dbReference>
<keyword evidence="7" id="KW-0325">Glycoprotein</keyword>
<keyword evidence="6" id="KW-0675">Receptor</keyword>
<keyword evidence="9" id="KW-0732">Signal</keyword>
<evidence type="ECO:0000256" key="7">
    <source>
        <dbReference type="ARBA" id="ARBA00023180"/>
    </source>
</evidence>
<keyword evidence="2" id="KW-1003">Cell membrane</keyword>
<gene>
    <name evidence="10" type="ORF">PYW07_002465</name>
</gene>
<comment type="caution">
    <text evidence="10">The sequence shown here is derived from an EMBL/GenBank/DDBJ whole genome shotgun (WGS) entry which is preliminary data.</text>
</comment>